<organism evidence="2 3">
    <name type="scientific">Macrostomum lignano</name>
    <dbReference type="NCBI Taxonomy" id="282301"/>
    <lineage>
        <taxon>Eukaryota</taxon>
        <taxon>Metazoa</taxon>
        <taxon>Spiralia</taxon>
        <taxon>Lophotrochozoa</taxon>
        <taxon>Platyhelminthes</taxon>
        <taxon>Rhabditophora</taxon>
        <taxon>Macrostomorpha</taxon>
        <taxon>Macrostomida</taxon>
        <taxon>Macrostomidae</taxon>
        <taxon>Macrostomum</taxon>
    </lineage>
</organism>
<dbReference type="InterPro" id="IPR018626">
    <property type="entry name" value="LCHN/Anr2"/>
</dbReference>
<evidence type="ECO:0000256" key="1">
    <source>
        <dbReference type="ARBA" id="ARBA00022658"/>
    </source>
</evidence>
<dbReference type="AlphaFoldDB" id="A0A267FF53"/>
<dbReference type="STRING" id="282301.A0A267FF53"/>
<name>A0A267FF53_9PLAT</name>
<evidence type="ECO:0008006" key="4">
    <source>
        <dbReference type="Google" id="ProtNLM"/>
    </source>
</evidence>
<evidence type="ECO:0000313" key="2">
    <source>
        <dbReference type="EMBL" id="PAA72420.1"/>
    </source>
</evidence>
<dbReference type="GO" id="GO:0005737">
    <property type="term" value="C:cytoplasm"/>
    <property type="evidence" value="ECO:0007669"/>
    <property type="project" value="TreeGrafter"/>
</dbReference>
<dbReference type="Proteomes" id="UP000215902">
    <property type="component" value="Unassembled WGS sequence"/>
</dbReference>
<sequence>MAEASSDISADGDSLPAIAGAFVAAFDTHVGNLVEWCRPAELNRPGLEFKAIPSGAHDLDEDFVYLRCGRLFGLAVCVKRDLSLLASPAAAAAERGARVRSVGVLGRRPGPLGRHAAFLRRQADRLLDGGSDYSELAAFVDERRADEPDGDDAIDANALLGLGLTFFSDQRHALAFDAFFEGFGEQLMILWKFMLLRKRVLFCSLPPIGDSCLFVLFACALAAQTGAPAPAPELFVSVADIDRLRGLPHYAACSTESILLHKPDLWHLAITDGWRMRASGPANQRLCSAVTAGDRRRFASASAEYRRRRSPADALRWFADLNRGLGAALELAAGPAEDHRFSAEAAREFGFDLGARADREFLAELLRLRGLDASLAETSCCPL</sequence>
<dbReference type="PANTHER" id="PTHR31017">
    <property type="entry name" value="LATE SECRETORY PATHWAY PROTEIN AVL9-RELATED"/>
    <property type="match status" value="1"/>
</dbReference>
<dbReference type="OrthoDB" id="2152680at2759"/>
<dbReference type="PANTHER" id="PTHR31017:SF2">
    <property type="entry name" value="DENN DOMAIN-CONTAINING PROTEIN 11"/>
    <property type="match status" value="1"/>
</dbReference>
<dbReference type="Pfam" id="PF09804">
    <property type="entry name" value="DENND11"/>
    <property type="match status" value="1"/>
</dbReference>
<reference evidence="2 3" key="1">
    <citation type="submission" date="2017-06" db="EMBL/GenBank/DDBJ databases">
        <title>A platform for efficient transgenesis in Macrostomum lignano, a flatworm model organism for stem cell research.</title>
        <authorList>
            <person name="Berezikov E."/>
        </authorList>
    </citation>
    <scope>NUCLEOTIDE SEQUENCE [LARGE SCALE GENOMIC DNA]</scope>
    <source>
        <strain evidence="2">DV1</strain>
        <tissue evidence="2">Whole organism</tissue>
    </source>
</reference>
<accession>A0A267FF53</accession>
<dbReference type="EMBL" id="NIVC01001094">
    <property type="protein sequence ID" value="PAA72420.1"/>
    <property type="molecule type" value="Genomic_DNA"/>
</dbReference>
<keyword evidence="3" id="KW-1185">Reference proteome</keyword>
<comment type="caution">
    <text evidence="2">The sequence shown here is derived from an EMBL/GenBank/DDBJ whole genome shotgun (WGS) entry which is preliminary data.</text>
</comment>
<evidence type="ECO:0000313" key="3">
    <source>
        <dbReference type="Proteomes" id="UP000215902"/>
    </source>
</evidence>
<keyword evidence="1" id="KW-0344">Guanine-nucleotide releasing factor</keyword>
<gene>
    <name evidence="2" type="ORF">BOX15_Mlig014444g1</name>
</gene>
<proteinExistence type="predicted"/>
<dbReference type="GO" id="GO:0005085">
    <property type="term" value="F:guanyl-nucleotide exchange factor activity"/>
    <property type="evidence" value="ECO:0007669"/>
    <property type="project" value="UniProtKB-KW"/>
</dbReference>
<dbReference type="InterPro" id="IPR051731">
    <property type="entry name" value="DENND11/AVL9_GEFs"/>
</dbReference>
<protein>
    <recommendedName>
        <fullName evidence="4">UDENN domain-containing protein</fullName>
    </recommendedName>
</protein>